<comment type="caution">
    <text evidence="13">The sequence shown here is derived from an EMBL/GenBank/DDBJ whole genome shotgun (WGS) entry which is preliminary data.</text>
</comment>
<evidence type="ECO:0000256" key="7">
    <source>
        <dbReference type="ARBA" id="ARBA00022989"/>
    </source>
</evidence>
<dbReference type="Gene3D" id="1.20.120.220">
    <property type="entry name" value="ATP synthase, F0 complex, subunit A"/>
    <property type="match status" value="1"/>
</dbReference>
<evidence type="ECO:0000256" key="1">
    <source>
        <dbReference type="ARBA" id="ARBA00004141"/>
    </source>
</evidence>
<evidence type="ECO:0000256" key="12">
    <source>
        <dbReference type="RuleBase" id="RU000483"/>
    </source>
</evidence>
<feature type="transmembrane region" description="Helical" evidence="11">
    <location>
        <begin position="232"/>
        <end position="255"/>
    </location>
</feature>
<evidence type="ECO:0000256" key="5">
    <source>
        <dbReference type="ARBA" id="ARBA00022692"/>
    </source>
</evidence>
<keyword evidence="3 11" id="KW-0813">Transport</keyword>
<comment type="subcellular location">
    <subcellularLocation>
        <location evidence="11 12">Cell membrane</location>
        <topology evidence="11 12">Multi-pass membrane protein</topology>
    </subcellularLocation>
    <subcellularLocation>
        <location evidence="1">Membrane</location>
        <topology evidence="1">Multi-pass membrane protein</topology>
    </subcellularLocation>
</comment>
<keyword evidence="4 11" id="KW-0138">CF(0)</keyword>
<evidence type="ECO:0000256" key="6">
    <source>
        <dbReference type="ARBA" id="ARBA00022781"/>
    </source>
</evidence>
<dbReference type="NCBIfam" id="TIGR01131">
    <property type="entry name" value="ATP_synt_6_or_A"/>
    <property type="match status" value="1"/>
</dbReference>
<comment type="function">
    <text evidence="11 12">Key component of the proton channel; it plays a direct role in the translocation of protons across the membrane.</text>
</comment>
<keyword evidence="5 11" id="KW-0812">Transmembrane</keyword>
<evidence type="ECO:0000256" key="3">
    <source>
        <dbReference type="ARBA" id="ARBA00022448"/>
    </source>
</evidence>
<keyword evidence="8 11" id="KW-0406">Ion transport</keyword>
<evidence type="ECO:0000256" key="4">
    <source>
        <dbReference type="ARBA" id="ARBA00022547"/>
    </source>
</evidence>
<evidence type="ECO:0000313" key="14">
    <source>
        <dbReference type="Proteomes" id="UP001597391"/>
    </source>
</evidence>
<evidence type="ECO:0000256" key="11">
    <source>
        <dbReference type="HAMAP-Rule" id="MF_01393"/>
    </source>
</evidence>
<evidence type="ECO:0000256" key="10">
    <source>
        <dbReference type="ARBA" id="ARBA00023310"/>
    </source>
</evidence>
<dbReference type="PANTHER" id="PTHR11410">
    <property type="entry name" value="ATP SYNTHASE SUBUNIT A"/>
    <property type="match status" value="1"/>
</dbReference>
<dbReference type="SUPFAM" id="SSF81336">
    <property type="entry name" value="F1F0 ATP synthase subunit A"/>
    <property type="match status" value="1"/>
</dbReference>
<feature type="transmembrane region" description="Helical" evidence="11">
    <location>
        <begin position="45"/>
        <end position="64"/>
    </location>
</feature>
<evidence type="ECO:0000256" key="9">
    <source>
        <dbReference type="ARBA" id="ARBA00023136"/>
    </source>
</evidence>
<dbReference type="RefSeq" id="WP_377466087.1">
    <property type="nucleotide sequence ID" value="NZ_JBHUOP010000002.1"/>
</dbReference>
<keyword evidence="11" id="KW-1003">Cell membrane</keyword>
<evidence type="ECO:0000256" key="2">
    <source>
        <dbReference type="ARBA" id="ARBA00006810"/>
    </source>
</evidence>
<dbReference type="InterPro" id="IPR023011">
    <property type="entry name" value="ATP_synth_F0_asu_AS"/>
</dbReference>
<reference evidence="14" key="1">
    <citation type="journal article" date="2019" name="Int. J. Syst. Evol. Microbiol.">
        <title>The Global Catalogue of Microorganisms (GCM) 10K type strain sequencing project: providing services to taxonomists for standard genome sequencing and annotation.</title>
        <authorList>
            <consortium name="The Broad Institute Genomics Platform"/>
            <consortium name="The Broad Institute Genome Sequencing Center for Infectious Disease"/>
            <person name="Wu L."/>
            <person name="Ma J."/>
        </authorList>
    </citation>
    <scope>NUCLEOTIDE SEQUENCE [LARGE SCALE GENOMIC DNA]</scope>
    <source>
        <strain evidence="14">KCTC 33576</strain>
    </source>
</reference>
<feature type="transmembrane region" description="Helical" evidence="11">
    <location>
        <begin position="197"/>
        <end position="220"/>
    </location>
</feature>
<dbReference type="CDD" id="cd00310">
    <property type="entry name" value="ATP-synt_Fo_a_6"/>
    <property type="match status" value="1"/>
</dbReference>
<keyword evidence="7 11" id="KW-1133">Transmembrane helix</keyword>
<dbReference type="HAMAP" id="MF_01393">
    <property type="entry name" value="ATP_synth_a_bact"/>
    <property type="match status" value="1"/>
</dbReference>
<feature type="transmembrane region" description="Helical" evidence="11">
    <location>
        <begin position="130"/>
        <end position="150"/>
    </location>
</feature>
<dbReference type="Pfam" id="PF00119">
    <property type="entry name" value="ATP-synt_A"/>
    <property type="match status" value="1"/>
</dbReference>
<dbReference type="PRINTS" id="PR00123">
    <property type="entry name" value="ATPASEA"/>
</dbReference>
<keyword evidence="9 11" id="KW-0472">Membrane</keyword>
<gene>
    <name evidence="11 13" type="primary">atpB</name>
    <name evidence="13" type="ORF">ACFSYH_04220</name>
</gene>
<dbReference type="PROSITE" id="PS00449">
    <property type="entry name" value="ATPASE_A"/>
    <property type="match status" value="1"/>
</dbReference>
<evidence type="ECO:0000256" key="8">
    <source>
        <dbReference type="ARBA" id="ARBA00023065"/>
    </source>
</evidence>
<dbReference type="InterPro" id="IPR035908">
    <property type="entry name" value="F0_ATP_A_sf"/>
</dbReference>
<proteinExistence type="inferred from homology"/>
<dbReference type="Proteomes" id="UP001597391">
    <property type="component" value="Unassembled WGS sequence"/>
</dbReference>
<comment type="similarity">
    <text evidence="2 11 12">Belongs to the ATPase A chain family.</text>
</comment>
<keyword evidence="10 11" id="KW-0066">ATP synthesis</keyword>
<sequence length="271" mass="29726">MKLSILATTQYLAASGDEGGFHPPSISEFFPHAILEFGSVEFNRIHLVRIIAAVVLVTLFMLAARRAKLVPGRGQNVAEMALDFVRVNIAEEILGHNARKYLPMLTTMFFAILAFNITGVIPFLNIASTSLVAMPIVLALWTFFVYLSSGMRKFGVGKYLKNQLFPPGMPAFLYVLITPIEALQVFLFRPLTLALRLTANMVAGHLLLVLCFGAANFFLFHPSIGMKALAPVGLAAGLAFTLFEILVAALQAYVFTLLSAVYINMAIEEEH</sequence>
<organism evidence="13 14">
    <name type="scientific">Populibacterium corticicola</name>
    <dbReference type="NCBI Taxonomy" id="1812826"/>
    <lineage>
        <taxon>Bacteria</taxon>
        <taxon>Bacillati</taxon>
        <taxon>Actinomycetota</taxon>
        <taxon>Actinomycetes</taxon>
        <taxon>Micrococcales</taxon>
        <taxon>Jonesiaceae</taxon>
        <taxon>Populibacterium</taxon>
    </lineage>
</organism>
<keyword evidence="6 11" id="KW-0375">Hydrogen ion transport</keyword>
<dbReference type="PANTHER" id="PTHR11410:SF0">
    <property type="entry name" value="ATP SYNTHASE SUBUNIT A"/>
    <property type="match status" value="1"/>
</dbReference>
<accession>A0ABW5XG18</accession>
<keyword evidence="14" id="KW-1185">Reference proteome</keyword>
<evidence type="ECO:0000313" key="13">
    <source>
        <dbReference type="EMBL" id="MFD2839773.1"/>
    </source>
</evidence>
<dbReference type="EMBL" id="JBHUOP010000002">
    <property type="protein sequence ID" value="MFD2839773.1"/>
    <property type="molecule type" value="Genomic_DNA"/>
</dbReference>
<protein>
    <recommendedName>
        <fullName evidence="11 12">ATP synthase subunit a</fullName>
    </recommendedName>
    <alternativeName>
        <fullName evidence="11">ATP synthase F0 sector subunit a</fullName>
    </alternativeName>
    <alternativeName>
        <fullName evidence="11">F-ATPase subunit 6</fullName>
    </alternativeName>
</protein>
<dbReference type="InterPro" id="IPR045083">
    <property type="entry name" value="ATP_synth_F0_asu_bact/mt"/>
</dbReference>
<feature type="transmembrane region" description="Helical" evidence="11">
    <location>
        <begin position="171"/>
        <end position="191"/>
    </location>
</feature>
<feature type="transmembrane region" description="Helical" evidence="11">
    <location>
        <begin position="101"/>
        <end position="124"/>
    </location>
</feature>
<name>A0ABW5XG18_9MICO</name>
<dbReference type="InterPro" id="IPR000568">
    <property type="entry name" value="ATP_synth_F0_asu"/>
</dbReference>